<keyword evidence="10" id="KW-1185">Reference proteome</keyword>
<evidence type="ECO:0000259" key="8">
    <source>
        <dbReference type="SMART" id="SM00014"/>
    </source>
</evidence>
<evidence type="ECO:0000313" key="9">
    <source>
        <dbReference type="EMBL" id="KAK9721777.1"/>
    </source>
</evidence>
<comment type="similarity">
    <text evidence="2">Belongs to the PA-phosphatase related phosphoesterase family.</text>
</comment>
<name>A0ABR2W707_9FUNG</name>
<evidence type="ECO:0000256" key="7">
    <source>
        <dbReference type="SAM" id="Phobius"/>
    </source>
</evidence>
<keyword evidence="3 7" id="KW-0812">Transmembrane</keyword>
<feature type="transmembrane region" description="Helical" evidence="7">
    <location>
        <begin position="101"/>
        <end position="118"/>
    </location>
</feature>
<evidence type="ECO:0000256" key="1">
    <source>
        <dbReference type="ARBA" id="ARBA00004141"/>
    </source>
</evidence>
<feature type="domain" description="Phosphatidic acid phosphatase type 2/haloperoxidase" evidence="8">
    <location>
        <begin position="99"/>
        <end position="249"/>
    </location>
</feature>
<dbReference type="PANTHER" id="PTHR10165">
    <property type="entry name" value="LIPID PHOSPHATE PHOSPHATASE"/>
    <property type="match status" value="1"/>
</dbReference>
<organism evidence="9 10">
    <name type="scientific">Basidiobolus ranarum</name>
    <dbReference type="NCBI Taxonomy" id="34480"/>
    <lineage>
        <taxon>Eukaryota</taxon>
        <taxon>Fungi</taxon>
        <taxon>Fungi incertae sedis</taxon>
        <taxon>Zoopagomycota</taxon>
        <taxon>Entomophthoromycotina</taxon>
        <taxon>Basidiobolomycetes</taxon>
        <taxon>Basidiobolales</taxon>
        <taxon>Basidiobolaceae</taxon>
        <taxon>Basidiobolus</taxon>
    </lineage>
</organism>
<dbReference type="InterPro" id="IPR043216">
    <property type="entry name" value="PAP-like"/>
</dbReference>
<evidence type="ECO:0000313" key="10">
    <source>
        <dbReference type="Proteomes" id="UP001479436"/>
    </source>
</evidence>
<evidence type="ECO:0000256" key="6">
    <source>
        <dbReference type="SAM" id="MobiDB-lite"/>
    </source>
</evidence>
<dbReference type="Proteomes" id="UP001479436">
    <property type="component" value="Unassembled WGS sequence"/>
</dbReference>
<dbReference type="Pfam" id="PF01569">
    <property type="entry name" value="PAP2"/>
    <property type="match status" value="1"/>
</dbReference>
<keyword evidence="4 7" id="KW-1133">Transmembrane helix</keyword>
<dbReference type="SMART" id="SM00014">
    <property type="entry name" value="acidPPc"/>
    <property type="match status" value="1"/>
</dbReference>
<accession>A0ABR2W707</accession>
<sequence>MVNRAIQFENNAITLKALLSTYVWDWVIVSVLTIGFFWIDQMVPFEKEFSLTDKSISYPFQSHERLSIGMDMMLSIFLPALLIIGISYLSKQSALDYHNGLLGLFLAVSLSFLITGILKSSVGRHRPDFIDRCRPQFENGVPPIDPPLRLSSTKICTQADQYIFNDGLKSFPSGHTTMAFSGLGFFSFYLAGKLHLFDERGHTYKCFLILAPLLGASLVGISRITDYRHHWSDVVAGGLIGFTAAYFSYHQYYPSLKFAHSERPFDTRSNPSLFQSRQKNLSTRPKPSRSLNGEQDGLLSGNTVGQYTESNI</sequence>
<feature type="transmembrane region" description="Helical" evidence="7">
    <location>
        <begin position="174"/>
        <end position="192"/>
    </location>
</feature>
<evidence type="ECO:0000256" key="2">
    <source>
        <dbReference type="ARBA" id="ARBA00008816"/>
    </source>
</evidence>
<dbReference type="Gene3D" id="1.20.144.10">
    <property type="entry name" value="Phosphatidic acid phosphatase type 2/haloperoxidase"/>
    <property type="match status" value="1"/>
</dbReference>
<feature type="transmembrane region" description="Helical" evidence="7">
    <location>
        <begin position="21"/>
        <end position="39"/>
    </location>
</feature>
<evidence type="ECO:0000256" key="3">
    <source>
        <dbReference type="ARBA" id="ARBA00022692"/>
    </source>
</evidence>
<feature type="compositionally biased region" description="Polar residues" evidence="6">
    <location>
        <begin position="268"/>
        <end position="293"/>
    </location>
</feature>
<evidence type="ECO:0000256" key="4">
    <source>
        <dbReference type="ARBA" id="ARBA00022989"/>
    </source>
</evidence>
<gene>
    <name evidence="9" type="ORF">K7432_003176</name>
</gene>
<evidence type="ECO:0000256" key="5">
    <source>
        <dbReference type="ARBA" id="ARBA00023136"/>
    </source>
</evidence>
<comment type="subcellular location">
    <subcellularLocation>
        <location evidence="1">Membrane</location>
        <topology evidence="1">Multi-pass membrane protein</topology>
    </subcellularLocation>
</comment>
<feature type="transmembrane region" description="Helical" evidence="7">
    <location>
        <begin position="204"/>
        <end position="224"/>
    </location>
</feature>
<dbReference type="EMBL" id="JASJQH010006969">
    <property type="protein sequence ID" value="KAK9721777.1"/>
    <property type="molecule type" value="Genomic_DNA"/>
</dbReference>
<feature type="transmembrane region" description="Helical" evidence="7">
    <location>
        <begin position="68"/>
        <end position="89"/>
    </location>
</feature>
<dbReference type="InterPro" id="IPR000326">
    <property type="entry name" value="PAP2/HPO"/>
</dbReference>
<reference evidence="9 10" key="1">
    <citation type="submission" date="2023-04" db="EMBL/GenBank/DDBJ databases">
        <title>Genome of Basidiobolus ranarum AG-B5.</title>
        <authorList>
            <person name="Stajich J.E."/>
            <person name="Carter-House D."/>
            <person name="Gryganskyi A."/>
        </authorList>
    </citation>
    <scope>NUCLEOTIDE SEQUENCE [LARGE SCALE GENOMIC DNA]</scope>
    <source>
        <strain evidence="9 10">AG-B5</strain>
    </source>
</reference>
<protein>
    <recommendedName>
        <fullName evidence="8">Phosphatidic acid phosphatase type 2/haloperoxidase domain-containing protein</fullName>
    </recommendedName>
</protein>
<keyword evidence="5 7" id="KW-0472">Membrane</keyword>
<proteinExistence type="inferred from homology"/>
<dbReference type="PANTHER" id="PTHR10165:SF35">
    <property type="entry name" value="RE23632P"/>
    <property type="match status" value="1"/>
</dbReference>
<comment type="caution">
    <text evidence="9">The sequence shown here is derived from an EMBL/GenBank/DDBJ whole genome shotgun (WGS) entry which is preliminary data.</text>
</comment>
<feature type="transmembrane region" description="Helical" evidence="7">
    <location>
        <begin position="230"/>
        <end position="249"/>
    </location>
</feature>
<dbReference type="CDD" id="cd03390">
    <property type="entry name" value="PAP2_containing_1_like"/>
    <property type="match status" value="1"/>
</dbReference>
<feature type="compositionally biased region" description="Polar residues" evidence="6">
    <location>
        <begin position="300"/>
        <end position="312"/>
    </location>
</feature>
<dbReference type="InterPro" id="IPR036938">
    <property type="entry name" value="PAP2/HPO_sf"/>
</dbReference>
<feature type="region of interest" description="Disordered" evidence="6">
    <location>
        <begin position="268"/>
        <end position="312"/>
    </location>
</feature>
<dbReference type="SUPFAM" id="SSF48317">
    <property type="entry name" value="Acid phosphatase/Vanadium-dependent haloperoxidase"/>
    <property type="match status" value="1"/>
</dbReference>